<reference evidence="8" key="1">
    <citation type="journal article" date="2014" name="Front. Microbiol.">
        <title>High frequency of phylogenetically diverse reductive dehalogenase-homologous genes in deep subseafloor sedimentary metagenomes.</title>
        <authorList>
            <person name="Kawai M."/>
            <person name="Futagami T."/>
            <person name="Toyoda A."/>
            <person name="Takaki Y."/>
            <person name="Nishi S."/>
            <person name="Hori S."/>
            <person name="Arai W."/>
            <person name="Tsubouchi T."/>
            <person name="Morono Y."/>
            <person name="Uchiyama I."/>
            <person name="Ito T."/>
            <person name="Fujiyama A."/>
            <person name="Inagaki F."/>
            <person name="Takami H."/>
        </authorList>
    </citation>
    <scope>NUCLEOTIDE SEQUENCE</scope>
    <source>
        <strain evidence="8">Expedition CK06-06</strain>
    </source>
</reference>
<evidence type="ECO:0000256" key="2">
    <source>
        <dbReference type="ARBA" id="ARBA00022475"/>
    </source>
</evidence>
<dbReference type="GO" id="GO:0005886">
    <property type="term" value="C:plasma membrane"/>
    <property type="evidence" value="ECO:0007669"/>
    <property type="project" value="UniProtKB-SubCell"/>
</dbReference>
<keyword evidence="3 6" id="KW-0812">Transmembrane</keyword>
<name>X1KH62_9ZZZZ</name>
<sequence>MAKKRNQKKNRKTKNPGRFCLPWETKRWISGILLLLVAIILIFSFFDLAGIAGKALIKGLTFLIGKTVFIIPLIFVIASGVFLTTKYKKFLLPVILAILLLVLGISGILGSLNLDQKLAPAKPEVGQGGWIGYIFSLSLIKLFGFWVTQIISGVLIIIGGLIFWQFLK</sequence>
<dbReference type="Pfam" id="PF13491">
    <property type="entry name" value="FtsK_4TM"/>
    <property type="match status" value="1"/>
</dbReference>
<feature type="non-terminal residue" evidence="8">
    <location>
        <position position="168"/>
    </location>
</feature>
<evidence type="ECO:0000256" key="5">
    <source>
        <dbReference type="ARBA" id="ARBA00023136"/>
    </source>
</evidence>
<proteinExistence type="predicted"/>
<evidence type="ECO:0000256" key="4">
    <source>
        <dbReference type="ARBA" id="ARBA00022989"/>
    </source>
</evidence>
<comment type="subcellular location">
    <subcellularLocation>
        <location evidence="1">Cell membrane</location>
        <topology evidence="1">Multi-pass membrane protein</topology>
    </subcellularLocation>
</comment>
<gene>
    <name evidence="8" type="ORF">S06H3_21473</name>
</gene>
<keyword evidence="5 6" id="KW-0472">Membrane</keyword>
<dbReference type="EMBL" id="BARV01011284">
    <property type="protein sequence ID" value="GAI06013.1"/>
    <property type="molecule type" value="Genomic_DNA"/>
</dbReference>
<accession>X1KH62</accession>
<evidence type="ECO:0000256" key="3">
    <source>
        <dbReference type="ARBA" id="ARBA00022692"/>
    </source>
</evidence>
<evidence type="ECO:0000256" key="6">
    <source>
        <dbReference type="SAM" id="Phobius"/>
    </source>
</evidence>
<feature type="transmembrane region" description="Helical" evidence="6">
    <location>
        <begin position="90"/>
        <end position="110"/>
    </location>
</feature>
<organism evidence="8">
    <name type="scientific">marine sediment metagenome</name>
    <dbReference type="NCBI Taxonomy" id="412755"/>
    <lineage>
        <taxon>unclassified sequences</taxon>
        <taxon>metagenomes</taxon>
        <taxon>ecological metagenomes</taxon>
    </lineage>
</organism>
<feature type="domain" description="DNA translocase FtsK 4TM region" evidence="7">
    <location>
        <begin position="48"/>
        <end position="166"/>
    </location>
</feature>
<comment type="caution">
    <text evidence="8">The sequence shown here is derived from an EMBL/GenBank/DDBJ whole genome shotgun (WGS) entry which is preliminary data.</text>
</comment>
<evidence type="ECO:0000313" key="8">
    <source>
        <dbReference type="EMBL" id="GAI06013.1"/>
    </source>
</evidence>
<dbReference type="InterPro" id="IPR025199">
    <property type="entry name" value="FtsK_4TM"/>
</dbReference>
<evidence type="ECO:0000256" key="1">
    <source>
        <dbReference type="ARBA" id="ARBA00004651"/>
    </source>
</evidence>
<keyword evidence="2" id="KW-1003">Cell membrane</keyword>
<dbReference type="AlphaFoldDB" id="X1KH62"/>
<keyword evidence="4 6" id="KW-1133">Transmembrane helix</keyword>
<evidence type="ECO:0000259" key="7">
    <source>
        <dbReference type="Pfam" id="PF13491"/>
    </source>
</evidence>
<protein>
    <recommendedName>
        <fullName evidence="7">DNA translocase FtsK 4TM region domain-containing protein</fullName>
    </recommendedName>
</protein>
<feature type="transmembrane region" description="Helical" evidence="6">
    <location>
        <begin position="28"/>
        <end position="51"/>
    </location>
</feature>
<feature type="transmembrane region" description="Helical" evidence="6">
    <location>
        <begin position="63"/>
        <end position="83"/>
    </location>
</feature>
<feature type="transmembrane region" description="Helical" evidence="6">
    <location>
        <begin position="130"/>
        <end position="163"/>
    </location>
</feature>